<sequence>MVSYPFLPPRFGGQKAIAQFYKYLSREVPLVCITTQQNDPAAAEGYPVYNTLTNSPLRYLNLFYAFRLRRLIREQGISHLLIEHPYYGWLAVLVKKWTGVKLVVRSHNIEGLRWKTLGKWWWKGLWRYERWVHRQADHSFFIQQADLQYALQQFRLQPRRCSLMTYGIEWDQAPSMADKQAARQFLQQQHGIPADHQLFLFNGAFNYGPNLEALQHIIDHIDPLLQQQLQQPYTILVCGKDIPVSVRQQAGPHFCIAGMVPDIDPYFKGADLFLNPVTSGGGIKTKLVEALGNNMNAVSVENGAEGVDPALCGGKLAVTPNNDWPAFARAVQQLIPQQENMPASFYQHFYWGHIARKAAAALAAAE</sequence>
<gene>
    <name evidence="2" type="ORF">P0Y53_16790</name>
</gene>
<organism evidence="2 3">
    <name type="scientific">Candidatus Pseudobacter hemicellulosilyticus</name>
    <dbReference type="NCBI Taxonomy" id="3121375"/>
    <lineage>
        <taxon>Bacteria</taxon>
        <taxon>Pseudomonadati</taxon>
        <taxon>Bacteroidota</taxon>
        <taxon>Chitinophagia</taxon>
        <taxon>Chitinophagales</taxon>
        <taxon>Chitinophagaceae</taxon>
        <taxon>Pseudobacter</taxon>
    </lineage>
</organism>
<dbReference type="EC" id="2.4.-.-" evidence="2"/>
<name>A0AAJ6BFD1_9BACT</name>
<proteinExistence type="predicted"/>
<dbReference type="SUPFAM" id="SSF53756">
    <property type="entry name" value="UDP-Glycosyltransferase/glycogen phosphorylase"/>
    <property type="match status" value="1"/>
</dbReference>
<accession>A0AAJ6BFD1</accession>
<feature type="domain" description="Glycosyltransferase subfamily 4-like N-terminal" evidence="1">
    <location>
        <begin position="12"/>
        <end position="168"/>
    </location>
</feature>
<dbReference type="Pfam" id="PF13439">
    <property type="entry name" value="Glyco_transf_4"/>
    <property type="match status" value="1"/>
</dbReference>
<dbReference type="AlphaFoldDB" id="A0AAJ6BFD1"/>
<dbReference type="Pfam" id="PF13692">
    <property type="entry name" value="Glyco_trans_1_4"/>
    <property type="match status" value="1"/>
</dbReference>
<keyword evidence="2" id="KW-0808">Transferase</keyword>
<dbReference type="Gene3D" id="3.40.50.2000">
    <property type="entry name" value="Glycogen Phosphorylase B"/>
    <property type="match status" value="2"/>
</dbReference>
<dbReference type="InterPro" id="IPR028098">
    <property type="entry name" value="Glyco_trans_4-like_N"/>
</dbReference>
<evidence type="ECO:0000313" key="3">
    <source>
        <dbReference type="Proteomes" id="UP001220610"/>
    </source>
</evidence>
<dbReference type="EMBL" id="CP119311">
    <property type="protein sequence ID" value="WEK34147.1"/>
    <property type="molecule type" value="Genomic_DNA"/>
</dbReference>
<protein>
    <submittedName>
        <fullName evidence="2">Glycosyltransferase</fullName>
        <ecNumber evidence="2">2.4.-.-</ecNumber>
    </submittedName>
</protein>
<evidence type="ECO:0000259" key="1">
    <source>
        <dbReference type="Pfam" id="PF13439"/>
    </source>
</evidence>
<dbReference type="Proteomes" id="UP001220610">
    <property type="component" value="Chromosome"/>
</dbReference>
<keyword evidence="2" id="KW-0328">Glycosyltransferase</keyword>
<dbReference type="GO" id="GO:0016757">
    <property type="term" value="F:glycosyltransferase activity"/>
    <property type="evidence" value="ECO:0007669"/>
    <property type="project" value="UniProtKB-KW"/>
</dbReference>
<evidence type="ECO:0000313" key="2">
    <source>
        <dbReference type="EMBL" id="WEK34147.1"/>
    </source>
</evidence>
<reference evidence="2" key="1">
    <citation type="submission" date="2023-03" db="EMBL/GenBank/DDBJ databases">
        <title>Andean soil-derived lignocellulolytic bacterial consortium as a source of novel taxa and putative plastic-active enzymes.</title>
        <authorList>
            <person name="Diaz-Garcia L."/>
            <person name="Chuvochina M."/>
            <person name="Feuerriegel G."/>
            <person name="Bunk B."/>
            <person name="Sproer C."/>
            <person name="Streit W.R."/>
            <person name="Rodriguez L.M."/>
            <person name="Overmann J."/>
            <person name="Jimenez D.J."/>
        </authorList>
    </citation>
    <scope>NUCLEOTIDE SEQUENCE</scope>
    <source>
        <strain evidence="2">MAG 7</strain>
    </source>
</reference>